<evidence type="ECO:0000313" key="2">
    <source>
        <dbReference type="Proteomes" id="UP000595691"/>
    </source>
</evidence>
<dbReference type="EMBL" id="CP065425">
    <property type="protein sequence ID" value="QQZ07676.1"/>
    <property type="molecule type" value="Genomic_DNA"/>
</dbReference>
<keyword evidence="2" id="KW-1185">Reference proteome</keyword>
<dbReference type="Proteomes" id="UP000595691">
    <property type="component" value="Chromosome"/>
</dbReference>
<evidence type="ECO:0000313" key="1">
    <source>
        <dbReference type="EMBL" id="QQZ07676.1"/>
    </source>
</evidence>
<sequence>MYRLETTENKLIEISETTFTDNDIKERQHIEEWIRKSPEILGEDLLIIGHEYDKFEVNEGLDLLALDRDGNVVIIEVKRDTSGSNVDFQSVKICILLCQT</sequence>
<dbReference type="InterPro" id="IPR011856">
    <property type="entry name" value="tRNA_endonuc-like_dom_sf"/>
</dbReference>
<protein>
    <recommendedName>
        <fullName evidence="3">DUF91 domain-containing protein</fullName>
    </recommendedName>
</protein>
<dbReference type="Gene3D" id="3.40.1350.10">
    <property type="match status" value="1"/>
</dbReference>
<name>A0ABX7DXK4_9BACI</name>
<accession>A0ABX7DXK4</accession>
<organism evidence="1 2">
    <name type="scientific">Heyndrickxia vini</name>
    <dbReference type="NCBI Taxonomy" id="1476025"/>
    <lineage>
        <taxon>Bacteria</taxon>
        <taxon>Bacillati</taxon>
        <taxon>Bacillota</taxon>
        <taxon>Bacilli</taxon>
        <taxon>Bacillales</taxon>
        <taxon>Bacillaceae</taxon>
        <taxon>Heyndrickxia</taxon>
    </lineage>
</organism>
<dbReference type="RefSeq" id="WP_202776511.1">
    <property type="nucleotide sequence ID" value="NZ_CP065425.1"/>
</dbReference>
<proteinExistence type="predicted"/>
<gene>
    <name evidence="1" type="ORF">I5776_11265</name>
</gene>
<reference evidence="1 2" key="1">
    <citation type="submission" date="2020-11" db="EMBL/GenBank/DDBJ databases">
        <title>Taxonomic evaluation of the Bacillus sporothermodurans group of bacteria based on whole genome sequences.</title>
        <authorList>
            <person name="Fiedler G."/>
            <person name="Herbstmann A.-D."/>
            <person name="Doll E."/>
            <person name="Wenning M."/>
            <person name="Brinks E."/>
            <person name="Kabisch J."/>
            <person name="Breitenwieser F."/>
            <person name="Lappann M."/>
            <person name="Boehnlein C."/>
            <person name="Franz C."/>
        </authorList>
    </citation>
    <scope>NUCLEOTIDE SEQUENCE [LARGE SCALE GENOMIC DNA]</scope>
    <source>
        <strain evidence="1 2">JCM 19841</strain>
    </source>
</reference>
<evidence type="ECO:0008006" key="3">
    <source>
        <dbReference type="Google" id="ProtNLM"/>
    </source>
</evidence>